<dbReference type="EMBL" id="CAJJDM010000032">
    <property type="protein sequence ID" value="CAD8062614.1"/>
    <property type="molecule type" value="Genomic_DNA"/>
</dbReference>
<keyword evidence="2" id="KW-1185">Reference proteome</keyword>
<comment type="caution">
    <text evidence="1">The sequence shown here is derived from an EMBL/GenBank/DDBJ whole genome shotgun (WGS) entry which is preliminary data.</text>
</comment>
<gene>
    <name evidence="1" type="ORF">PPRIM_AZ9-3.1.T0330224</name>
</gene>
<protein>
    <submittedName>
        <fullName evidence="1">Uncharacterized protein</fullName>
    </submittedName>
</protein>
<organism evidence="1 2">
    <name type="scientific">Paramecium primaurelia</name>
    <dbReference type="NCBI Taxonomy" id="5886"/>
    <lineage>
        <taxon>Eukaryota</taxon>
        <taxon>Sar</taxon>
        <taxon>Alveolata</taxon>
        <taxon>Ciliophora</taxon>
        <taxon>Intramacronucleata</taxon>
        <taxon>Oligohymenophorea</taxon>
        <taxon>Peniculida</taxon>
        <taxon>Parameciidae</taxon>
        <taxon>Paramecium</taxon>
    </lineage>
</organism>
<reference evidence="1" key="1">
    <citation type="submission" date="2021-01" db="EMBL/GenBank/DDBJ databases">
        <authorList>
            <consortium name="Genoscope - CEA"/>
            <person name="William W."/>
        </authorList>
    </citation>
    <scope>NUCLEOTIDE SEQUENCE</scope>
</reference>
<proteinExistence type="predicted"/>
<sequence>MNDSKLKLLEQQNLAIVFEVAGLRPAYRRGGQPIINSDKVEQGHLKSTMEVQKIYQQPLQNNQSFQVYGSQQELIEINLIE</sequence>
<dbReference type="AlphaFoldDB" id="A0A8S1LI83"/>
<evidence type="ECO:0000313" key="2">
    <source>
        <dbReference type="Proteomes" id="UP000688137"/>
    </source>
</evidence>
<accession>A0A8S1LI83</accession>
<dbReference type="Proteomes" id="UP000688137">
    <property type="component" value="Unassembled WGS sequence"/>
</dbReference>
<name>A0A8S1LI83_PARPR</name>
<evidence type="ECO:0000313" key="1">
    <source>
        <dbReference type="EMBL" id="CAD8062614.1"/>
    </source>
</evidence>